<dbReference type="InterPro" id="IPR019331">
    <property type="entry name" value="FAM192A/Fyv6_N"/>
</dbReference>
<dbReference type="Proteomes" id="UP000270094">
    <property type="component" value="Unassembled WGS sequence"/>
</dbReference>
<feature type="non-terminal residue" evidence="4">
    <location>
        <position position="72"/>
    </location>
</feature>
<evidence type="ECO:0000259" key="3">
    <source>
        <dbReference type="Pfam" id="PF10187"/>
    </source>
</evidence>
<dbReference type="EMBL" id="UYYB01117912">
    <property type="protein sequence ID" value="VDM82488.1"/>
    <property type="molecule type" value="Genomic_DNA"/>
</dbReference>
<organism evidence="4 5">
    <name type="scientific">Strongylus vulgaris</name>
    <name type="common">Blood worm</name>
    <dbReference type="NCBI Taxonomy" id="40348"/>
    <lineage>
        <taxon>Eukaryota</taxon>
        <taxon>Metazoa</taxon>
        <taxon>Ecdysozoa</taxon>
        <taxon>Nematoda</taxon>
        <taxon>Chromadorea</taxon>
        <taxon>Rhabditida</taxon>
        <taxon>Rhabditina</taxon>
        <taxon>Rhabditomorpha</taxon>
        <taxon>Strongyloidea</taxon>
        <taxon>Strongylidae</taxon>
        <taxon>Strongylus</taxon>
    </lineage>
</organism>
<evidence type="ECO:0000313" key="4">
    <source>
        <dbReference type="EMBL" id="VDM82488.1"/>
    </source>
</evidence>
<sequence>MIRGIDEDESDFLARVDAMKSEALRKAKKLIRKSVTARLQICQDSNVFGCVMFCLFCIKLGNMIDKEGIITA</sequence>
<protein>
    <recommendedName>
        <fullName evidence="3">FAM192A/Fyv6 N-terminal domain-containing protein</fullName>
    </recommendedName>
</protein>
<dbReference type="Pfam" id="PF10187">
    <property type="entry name" value="FAM192A_Fyv6_N"/>
    <property type="match status" value="1"/>
</dbReference>
<dbReference type="GO" id="GO:0005634">
    <property type="term" value="C:nucleus"/>
    <property type="evidence" value="ECO:0007669"/>
    <property type="project" value="UniProtKB-SubCell"/>
</dbReference>
<gene>
    <name evidence="4" type="ORF">SVUK_LOCUS17486</name>
</gene>
<evidence type="ECO:0000256" key="1">
    <source>
        <dbReference type="ARBA" id="ARBA00004123"/>
    </source>
</evidence>
<evidence type="ECO:0000313" key="5">
    <source>
        <dbReference type="Proteomes" id="UP000270094"/>
    </source>
</evidence>
<proteinExistence type="predicted"/>
<evidence type="ECO:0000256" key="2">
    <source>
        <dbReference type="ARBA" id="ARBA00023242"/>
    </source>
</evidence>
<keyword evidence="2" id="KW-0539">Nucleus</keyword>
<accession>A0A3P7LTQ6</accession>
<dbReference type="AlphaFoldDB" id="A0A3P7LTQ6"/>
<keyword evidence="5" id="KW-1185">Reference proteome</keyword>
<reference evidence="4 5" key="1">
    <citation type="submission" date="2018-11" db="EMBL/GenBank/DDBJ databases">
        <authorList>
            <consortium name="Pathogen Informatics"/>
        </authorList>
    </citation>
    <scope>NUCLEOTIDE SEQUENCE [LARGE SCALE GENOMIC DNA]</scope>
</reference>
<name>A0A3P7LTQ6_STRVU</name>
<comment type="subcellular location">
    <subcellularLocation>
        <location evidence="1">Nucleus</location>
    </subcellularLocation>
</comment>
<feature type="domain" description="FAM192A/Fyv6 N-terminal" evidence="3">
    <location>
        <begin position="1"/>
        <end position="34"/>
    </location>
</feature>
<dbReference type="OrthoDB" id="75807at2759"/>